<dbReference type="Proteomes" id="UP000053617">
    <property type="component" value="Unassembled WGS sequence"/>
</dbReference>
<dbReference type="AlphaFoldDB" id="A0A0D2G1A5"/>
<keyword evidence="3" id="KW-1185">Reference proteome</keyword>
<dbReference type="GeneID" id="25291059"/>
<name>A0A0D2G1A5_9EURO</name>
<reference evidence="2 3" key="1">
    <citation type="submission" date="2015-01" db="EMBL/GenBank/DDBJ databases">
        <title>The Genome Sequence of Rhinocladiella mackenzie CBS 650.93.</title>
        <authorList>
            <consortium name="The Broad Institute Genomics Platform"/>
            <person name="Cuomo C."/>
            <person name="de Hoog S."/>
            <person name="Gorbushina A."/>
            <person name="Stielow B."/>
            <person name="Teixiera M."/>
            <person name="Abouelleil A."/>
            <person name="Chapman S.B."/>
            <person name="Priest M."/>
            <person name="Young S.K."/>
            <person name="Wortman J."/>
            <person name="Nusbaum C."/>
            <person name="Birren B."/>
        </authorList>
    </citation>
    <scope>NUCLEOTIDE SEQUENCE [LARGE SCALE GENOMIC DNA]</scope>
    <source>
        <strain evidence="2 3">CBS 650.93</strain>
    </source>
</reference>
<dbReference type="STRING" id="1442369.A0A0D2G1A5"/>
<sequence length="82" mass="8932">MISLTIRYVSGIIVAVVFISQLLILNALIIVLVGLPKNGHTAVTWSVVERKFLSSVWSLFFRADSTVTKGVDPEIGLLTSLC</sequence>
<protein>
    <submittedName>
        <fullName evidence="2">Uncharacterized protein</fullName>
    </submittedName>
</protein>
<keyword evidence="1" id="KW-0812">Transmembrane</keyword>
<organism evidence="2 3">
    <name type="scientific">Rhinocladiella mackenziei CBS 650.93</name>
    <dbReference type="NCBI Taxonomy" id="1442369"/>
    <lineage>
        <taxon>Eukaryota</taxon>
        <taxon>Fungi</taxon>
        <taxon>Dikarya</taxon>
        <taxon>Ascomycota</taxon>
        <taxon>Pezizomycotina</taxon>
        <taxon>Eurotiomycetes</taxon>
        <taxon>Chaetothyriomycetidae</taxon>
        <taxon>Chaetothyriales</taxon>
        <taxon>Herpotrichiellaceae</taxon>
        <taxon>Rhinocladiella</taxon>
    </lineage>
</organism>
<dbReference type="VEuPathDB" id="FungiDB:Z518_02988"/>
<accession>A0A0D2G1A5</accession>
<evidence type="ECO:0000256" key="1">
    <source>
        <dbReference type="SAM" id="Phobius"/>
    </source>
</evidence>
<proteinExistence type="predicted"/>
<dbReference type="RefSeq" id="XP_013275468.1">
    <property type="nucleotide sequence ID" value="XM_013420014.1"/>
</dbReference>
<dbReference type="EMBL" id="KN847476">
    <property type="protein sequence ID" value="KIX08332.1"/>
    <property type="molecule type" value="Genomic_DNA"/>
</dbReference>
<evidence type="ECO:0000313" key="3">
    <source>
        <dbReference type="Proteomes" id="UP000053617"/>
    </source>
</evidence>
<dbReference type="HOGENOM" id="CLU_2559540_0_0_1"/>
<keyword evidence="1" id="KW-0472">Membrane</keyword>
<gene>
    <name evidence="2" type="ORF">Z518_02988</name>
</gene>
<evidence type="ECO:0000313" key="2">
    <source>
        <dbReference type="EMBL" id="KIX08332.1"/>
    </source>
</evidence>
<feature type="transmembrane region" description="Helical" evidence="1">
    <location>
        <begin position="12"/>
        <end position="35"/>
    </location>
</feature>
<keyword evidence="1" id="KW-1133">Transmembrane helix</keyword>